<organism evidence="4 5">
    <name type="scientific">Eiseniibacteriota bacterium</name>
    <dbReference type="NCBI Taxonomy" id="2212470"/>
    <lineage>
        <taxon>Bacteria</taxon>
        <taxon>Candidatus Eiseniibacteriota</taxon>
    </lineage>
</organism>
<dbReference type="PANTHER" id="PTHR31126">
    <property type="entry name" value="TYROSINE-PROTEIN PHOSPHATASE"/>
    <property type="match status" value="1"/>
</dbReference>
<gene>
    <name evidence="4" type="ORF">E6K81_10135</name>
</gene>
<feature type="domain" description="Tyrosine specific protein phosphatases" evidence="3">
    <location>
        <begin position="201"/>
        <end position="264"/>
    </location>
</feature>
<dbReference type="InterPro" id="IPR029021">
    <property type="entry name" value="Prot-tyrosine_phosphatase-like"/>
</dbReference>
<evidence type="ECO:0000259" key="3">
    <source>
        <dbReference type="PROSITE" id="PS50056"/>
    </source>
</evidence>
<evidence type="ECO:0000313" key="4">
    <source>
        <dbReference type="EMBL" id="TMQ71424.1"/>
    </source>
</evidence>
<name>A0A538U6A3_UNCEI</name>
<evidence type="ECO:0000256" key="1">
    <source>
        <dbReference type="ARBA" id="ARBA00009580"/>
    </source>
</evidence>
<sequence>MGRTPESVRGIRMMRGGRVGAADRSLATLPIGYTHSTAPRPAWLEPAVHCRAARGRVQVKNAAPGALRARAVCRRGLAVGSNVEGRAHIVSTHRTAMRNVVTATLVALVVALPAMAGSGKQHHRPSTREPMKNYGVVWEHKLTRSGMPRADTGWDWLREQGVKSVVTLREDEDVDYAKHGFTNVLRIPLNESSFPTEAQARQFLAFIQDPENQPVHVHCAAGKDRTGLMVALARYAVDGWPLDKALAEARTYRGGESLDHDRVAWLKDWAGKHPPGNARLEGLPSPARSGGVPHP</sequence>
<comment type="caution">
    <text evidence="4">The sequence shown here is derived from an EMBL/GenBank/DDBJ whole genome shotgun (WGS) entry which is preliminary data.</text>
</comment>
<dbReference type="SUPFAM" id="SSF52799">
    <property type="entry name" value="(Phosphotyrosine protein) phosphatases II"/>
    <property type="match status" value="1"/>
</dbReference>
<dbReference type="Proteomes" id="UP000319771">
    <property type="component" value="Unassembled WGS sequence"/>
</dbReference>
<dbReference type="InterPro" id="IPR016130">
    <property type="entry name" value="Tyr_Pase_AS"/>
</dbReference>
<proteinExistence type="inferred from homology"/>
<dbReference type="PROSITE" id="PS00383">
    <property type="entry name" value="TYR_PHOSPHATASE_1"/>
    <property type="match status" value="1"/>
</dbReference>
<dbReference type="InterPro" id="IPR055214">
    <property type="entry name" value="PTP-NADK"/>
</dbReference>
<accession>A0A538U6A3</accession>
<dbReference type="PROSITE" id="PS50056">
    <property type="entry name" value="TYR_PHOSPHATASE_2"/>
    <property type="match status" value="1"/>
</dbReference>
<evidence type="ECO:0000256" key="2">
    <source>
        <dbReference type="SAM" id="MobiDB-lite"/>
    </source>
</evidence>
<dbReference type="GO" id="GO:0016791">
    <property type="term" value="F:phosphatase activity"/>
    <property type="evidence" value="ECO:0007669"/>
    <property type="project" value="TreeGrafter"/>
</dbReference>
<evidence type="ECO:0000313" key="5">
    <source>
        <dbReference type="Proteomes" id="UP000319771"/>
    </source>
</evidence>
<dbReference type="InterPro" id="IPR000387">
    <property type="entry name" value="Tyr_Pase_dom"/>
</dbReference>
<dbReference type="AlphaFoldDB" id="A0A538U6A3"/>
<dbReference type="EMBL" id="VBPB01000164">
    <property type="protein sequence ID" value="TMQ71424.1"/>
    <property type="molecule type" value="Genomic_DNA"/>
</dbReference>
<dbReference type="Gene3D" id="3.90.190.10">
    <property type="entry name" value="Protein tyrosine phosphatase superfamily"/>
    <property type="match status" value="1"/>
</dbReference>
<reference evidence="4 5" key="1">
    <citation type="journal article" date="2019" name="Nat. Microbiol.">
        <title>Mediterranean grassland soil C-N compound turnover is dependent on rainfall and depth, and is mediated by genomically divergent microorganisms.</title>
        <authorList>
            <person name="Diamond S."/>
            <person name="Andeer P.F."/>
            <person name="Li Z."/>
            <person name="Crits-Christoph A."/>
            <person name="Burstein D."/>
            <person name="Anantharaman K."/>
            <person name="Lane K.R."/>
            <person name="Thomas B.C."/>
            <person name="Pan C."/>
            <person name="Northen T.R."/>
            <person name="Banfield J.F."/>
        </authorList>
    </citation>
    <scope>NUCLEOTIDE SEQUENCE [LARGE SCALE GENOMIC DNA]</scope>
    <source>
        <strain evidence="4">WS_11</strain>
    </source>
</reference>
<comment type="similarity">
    <text evidence="1">Belongs to the protein-tyrosine phosphatase family.</text>
</comment>
<feature type="region of interest" description="Disordered" evidence="2">
    <location>
        <begin position="275"/>
        <end position="295"/>
    </location>
</feature>
<dbReference type="Pfam" id="PF22741">
    <property type="entry name" value="PTP-NADK"/>
    <property type="match status" value="1"/>
</dbReference>
<protein>
    <recommendedName>
        <fullName evidence="3">Tyrosine specific protein phosphatases domain-containing protein</fullName>
    </recommendedName>
</protein>
<dbReference type="PANTHER" id="PTHR31126:SF1">
    <property type="entry name" value="TYROSINE SPECIFIC PROTEIN PHOSPHATASES DOMAIN-CONTAINING PROTEIN"/>
    <property type="match status" value="1"/>
</dbReference>